<name>A0ABY4Y8G3_9GAMM</name>
<dbReference type="EMBL" id="CP071527">
    <property type="protein sequence ID" value="USQ13447.1"/>
    <property type="molecule type" value="Genomic_DNA"/>
</dbReference>
<keyword evidence="3" id="KW-0328">Glycosyltransferase</keyword>
<feature type="transmembrane region" description="Helical" evidence="8">
    <location>
        <begin position="97"/>
        <end position="116"/>
    </location>
</feature>
<feature type="transmembrane region" description="Helical" evidence="8">
    <location>
        <begin position="239"/>
        <end position="256"/>
    </location>
</feature>
<proteinExistence type="predicted"/>
<evidence type="ECO:0000256" key="6">
    <source>
        <dbReference type="ARBA" id="ARBA00022989"/>
    </source>
</evidence>
<keyword evidence="11" id="KW-1185">Reference proteome</keyword>
<gene>
    <name evidence="10" type="ORF">J2N86_12260</name>
</gene>
<dbReference type="Proteomes" id="UP001057474">
    <property type="component" value="Chromosome"/>
</dbReference>
<keyword evidence="4" id="KW-0808">Transferase</keyword>
<feature type="transmembrane region" description="Helical" evidence="8">
    <location>
        <begin position="160"/>
        <end position="178"/>
    </location>
</feature>
<organism evidence="10 11">
    <name type="scientific">Legionella lytica</name>
    <dbReference type="NCBI Taxonomy" id="96232"/>
    <lineage>
        <taxon>Bacteria</taxon>
        <taxon>Pseudomonadati</taxon>
        <taxon>Pseudomonadota</taxon>
        <taxon>Gammaproteobacteria</taxon>
        <taxon>Legionellales</taxon>
        <taxon>Legionellaceae</taxon>
        <taxon>Legionella</taxon>
    </lineage>
</organism>
<evidence type="ECO:0000256" key="7">
    <source>
        <dbReference type="ARBA" id="ARBA00023136"/>
    </source>
</evidence>
<evidence type="ECO:0000256" key="2">
    <source>
        <dbReference type="ARBA" id="ARBA00022475"/>
    </source>
</evidence>
<accession>A0ABY4Y8G3</accession>
<evidence type="ECO:0000256" key="3">
    <source>
        <dbReference type="ARBA" id="ARBA00022676"/>
    </source>
</evidence>
<feature type="transmembrane region" description="Helical" evidence="8">
    <location>
        <begin position="6"/>
        <end position="29"/>
    </location>
</feature>
<sequence>MTDKHATWLLIALYFVVLLGLAPINLLSFDTYYYWEWSRHLALSYYDGSPMIAYLIKLSTLAFGQTLFALSLVGIAITALTSWIIYKTARFFLSKEASYIATLSWLFSPLVTLDILKQTTYDTPLTLFWALTLYYTVKFLKTNNHKELYLIGASAGLMMLSKYSGIVLIFSLLIFLISSPYRSIFKNKHFYLALLLSIAIFSPVIIWNYQNQWQSFIYQLTTHQLKTEVNPFVNAGKTFLTQFLPCLNVMLLLPFLWGTKKLDANNELIVKLCRIVSITFLCFYLYTASKAEIREYWLAPYLISSALLLGYCFEIFPYRKLASALIGVYALISFFIVIDNTHTYPIVKAKKLIPYHLIQQFNEDYPQLTSPVLTSGWFAARMLFFLKNNPPVYTLGCDTQQNQYAEWSAAINKKISDKTLKEALYIDIYDRSACLAQHFTQCERIPTRTYALKHNEHELYVYRCINP</sequence>
<dbReference type="PANTHER" id="PTHR33908">
    <property type="entry name" value="MANNOSYLTRANSFERASE YKCB-RELATED"/>
    <property type="match status" value="1"/>
</dbReference>
<evidence type="ECO:0000313" key="11">
    <source>
        <dbReference type="Proteomes" id="UP001057474"/>
    </source>
</evidence>
<dbReference type="Pfam" id="PF13231">
    <property type="entry name" value="PMT_2"/>
    <property type="match status" value="1"/>
</dbReference>
<feature type="transmembrane region" description="Helical" evidence="8">
    <location>
        <begin position="268"/>
        <end position="286"/>
    </location>
</feature>
<evidence type="ECO:0000256" key="4">
    <source>
        <dbReference type="ARBA" id="ARBA00022679"/>
    </source>
</evidence>
<evidence type="ECO:0000259" key="9">
    <source>
        <dbReference type="Pfam" id="PF13231"/>
    </source>
</evidence>
<protein>
    <submittedName>
        <fullName evidence="10">Glycosyltransferase family 39 protein</fullName>
    </submittedName>
</protein>
<evidence type="ECO:0000313" key="10">
    <source>
        <dbReference type="EMBL" id="USQ13447.1"/>
    </source>
</evidence>
<feature type="transmembrane region" description="Helical" evidence="8">
    <location>
        <begin position="298"/>
        <end position="316"/>
    </location>
</feature>
<evidence type="ECO:0000256" key="8">
    <source>
        <dbReference type="SAM" id="Phobius"/>
    </source>
</evidence>
<feature type="transmembrane region" description="Helical" evidence="8">
    <location>
        <begin position="321"/>
        <end position="338"/>
    </location>
</feature>
<feature type="domain" description="Glycosyltransferase RgtA/B/C/D-like" evidence="9">
    <location>
        <begin position="48"/>
        <end position="207"/>
    </location>
</feature>
<dbReference type="InterPro" id="IPR038731">
    <property type="entry name" value="RgtA/B/C-like"/>
</dbReference>
<reference evidence="10" key="1">
    <citation type="submission" date="2021-03" db="EMBL/GenBank/DDBJ databases">
        <title>Legionella lytica PCM 2298.</title>
        <authorList>
            <person name="Koper P."/>
        </authorList>
    </citation>
    <scope>NUCLEOTIDE SEQUENCE</scope>
    <source>
        <strain evidence="10">PCM 2298</strain>
    </source>
</reference>
<dbReference type="PANTHER" id="PTHR33908:SF11">
    <property type="entry name" value="MEMBRANE PROTEIN"/>
    <property type="match status" value="1"/>
</dbReference>
<keyword evidence="7 8" id="KW-0472">Membrane</keyword>
<keyword evidence="5 8" id="KW-0812">Transmembrane</keyword>
<feature type="transmembrane region" description="Helical" evidence="8">
    <location>
        <begin position="61"/>
        <end position="85"/>
    </location>
</feature>
<dbReference type="InterPro" id="IPR050297">
    <property type="entry name" value="LipidA_mod_glycosyltrf_83"/>
</dbReference>
<dbReference type="RefSeq" id="WP_252579745.1">
    <property type="nucleotide sequence ID" value="NZ_CP071527.1"/>
</dbReference>
<keyword evidence="2" id="KW-1003">Cell membrane</keyword>
<evidence type="ECO:0000256" key="5">
    <source>
        <dbReference type="ARBA" id="ARBA00022692"/>
    </source>
</evidence>
<feature type="transmembrane region" description="Helical" evidence="8">
    <location>
        <begin position="190"/>
        <end position="209"/>
    </location>
</feature>
<comment type="subcellular location">
    <subcellularLocation>
        <location evidence="1">Cell membrane</location>
        <topology evidence="1">Multi-pass membrane protein</topology>
    </subcellularLocation>
</comment>
<evidence type="ECO:0000256" key="1">
    <source>
        <dbReference type="ARBA" id="ARBA00004651"/>
    </source>
</evidence>
<keyword evidence="6 8" id="KW-1133">Transmembrane helix</keyword>